<protein>
    <submittedName>
        <fullName evidence="1">Uncharacterized protein</fullName>
    </submittedName>
</protein>
<proteinExistence type="predicted"/>
<keyword evidence="2" id="KW-1185">Reference proteome</keyword>
<evidence type="ECO:0000313" key="2">
    <source>
        <dbReference type="Proteomes" id="UP001320706"/>
    </source>
</evidence>
<dbReference type="EMBL" id="JAMKPW020000020">
    <property type="protein sequence ID" value="KAK8207913.1"/>
    <property type="molecule type" value="Genomic_DNA"/>
</dbReference>
<organism evidence="1 2">
    <name type="scientific">Zalaria obscura</name>
    <dbReference type="NCBI Taxonomy" id="2024903"/>
    <lineage>
        <taxon>Eukaryota</taxon>
        <taxon>Fungi</taxon>
        <taxon>Dikarya</taxon>
        <taxon>Ascomycota</taxon>
        <taxon>Pezizomycotina</taxon>
        <taxon>Dothideomycetes</taxon>
        <taxon>Dothideomycetidae</taxon>
        <taxon>Dothideales</taxon>
        <taxon>Zalariaceae</taxon>
        <taxon>Zalaria</taxon>
    </lineage>
</organism>
<comment type="caution">
    <text evidence="1">The sequence shown here is derived from an EMBL/GenBank/DDBJ whole genome shotgun (WGS) entry which is preliminary data.</text>
</comment>
<sequence>MSVPLLLCGLVGAAYAQTTANATSSVTSTSVDNAPTASTSQTLSAAETSSILWSLQSSAPADNLTFSSLSNFTYTSYTSQAPTPTTSVATLPTDYSEQAWSMLWDQVGPVATPPFNSTVIPTPEPSPVPPPYGFSSQVTTGNLSSYQLPSDFVWGVASAAYQVEGAAMEEGRGPSIWDLLSHRVHGYVADGTTGDITDLHYYLYPQDIARLKAFNIPYFSLTISWSRVFPFGRGYVNEQALAHYDDVIQRLVDAGIKPIVTLFHWDTPLALMNDYNGWTSDQIIADFLAYAQLVMTRYDKYVPIWVTVNEPQVYCGDEYPGFPSGYWPQYGVTGLRAQFYCGHNTLLAHAQIVDWYRNTLGGTGRVTFKNSANNFIPNTTSSADAAAVARGNDFQLGWFNSPVWQTGDYPASLRSTLGDLLPNFTAAESAMVLGSCDFFAIDGYTTDIIAPAASGIADCAANSSDPAWPTCIQQSQVTASGWDVGFAADPGASWLKSDPTGVRQFLNYLQKTYTGPKGKDIVLSEFGFAEPFENNFTALPDARYDQLRVDYFTGYLNNLLAAKVEDGVNVTGAVAWGVFDNFEWSSGLSTRFGLQYVNYTTLERYPKASLFTFMDFFKQHGL</sequence>
<name>A0ACC3SE99_9PEZI</name>
<dbReference type="Proteomes" id="UP001320706">
    <property type="component" value="Unassembled WGS sequence"/>
</dbReference>
<accession>A0ACC3SE99</accession>
<reference evidence="1" key="1">
    <citation type="submission" date="2024-02" db="EMBL/GenBank/DDBJ databases">
        <title>Metagenome Assembled Genome of Zalaria obscura JY119.</title>
        <authorList>
            <person name="Vighnesh L."/>
            <person name="Jagadeeshwari U."/>
            <person name="Venkata Ramana C."/>
            <person name="Sasikala C."/>
        </authorList>
    </citation>
    <scope>NUCLEOTIDE SEQUENCE</scope>
    <source>
        <strain evidence="1">JY119</strain>
    </source>
</reference>
<gene>
    <name evidence="1" type="ORF">M8818_004166</name>
</gene>
<evidence type="ECO:0000313" key="1">
    <source>
        <dbReference type="EMBL" id="KAK8207913.1"/>
    </source>
</evidence>